<feature type="binding site" evidence="5">
    <location>
        <begin position="178"/>
        <end position="185"/>
    </location>
    <ligand>
        <name>NAD(+)</name>
        <dbReference type="ChEBI" id="CHEBI:57540"/>
    </ligand>
</feature>
<comment type="caution">
    <text evidence="9">The sequence shown here is derived from an EMBL/GenBank/DDBJ whole genome shotgun (WGS) entry which is preliminary data.</text>
</comment>
<evidence type="ECO:0000256" key="3">
    <source>
        <dbReference type="ARBA" id="ARBA00022827"/>
    </source>
</evidence>
<comment type="similarity">
    <text evidence="1">Belongs to the class-I pyridine nucleotide-disulfide oxidoreductase family.</text>
</comment>
<keyword evidence="9" id="KW-0560">Oxidoreductase</keyword>
<feature type="binding site" evidence="5">
    <location>
        <position position="268"/>
    </location>
    <ligand>
        <name>NAD(+)</name>
        <dbReference type="ChEBI" id="CHEBI:57540"/>
    </ligand>
</feature>
<evidence type="ECO:0000313" key="9">
    <source>
        <dbReference type="EMBL" id="MDQ0546934.1"/>
    </source>
</evidence>
<accession>A0AAJ1TY86</accession>
<evidence type="ECO:0000256" key="5">
    <source>
        <dbReference type="PIRSR" id="PIRSR000350-3"/>
    </source>
</evidence>
<dbReference type="NCBIfam" id="NF004939">
    <property type="entry name" value="PRK06292.1-1"/>
    <property type="match status" value="1"/>
</dbReference>
<evidence type="ECO:0000313" key="10">
    <source>
        <dbReference type="Proteomes" id="UP001223420"/>
    </source>
</evidence>
<comment type="cofactor">
    <cofactor evidence="5">
        <name>FAD</name>
        <dbReference type="ChEBI" id="CHEBI:57692"/>
    </cofactor>
    <text evidence="5">Binds 1 FAD per subunit.</text>
</comment>
<feature type="binding site" evidence="5">
    <location>
        <begin position="141"/>
        <end position="143"/>
    </location>
    <ligand>
        <name>FAD</name>
        <dbReference type="ChEBI" id="CHEBI:57692"/>
    </ligand>
</feature>
<dbReference type="GO" id="GO:0050660">
    <property type="term" value="F:flavin adenine dinucleotide binding"/>
    <property type="evidence" value="ECO:0007669"/>
    <property type="project" value="TreeGrafter"/>
</dbReference>
<dbReference type="GO" id="GO:0003955">
    <property type="term" value="F:NAD(P)H dehydrogenase (quinone) activity"/>
    <property type="evidence" value="ECO:0007669"/>
    <property type="project" value="TreeGrafter"/>
</dbReference>
<dbReference type="PANTHER" id="PTHR43014">
    <property type="entry name" value="MERCURIC REDUCTASE"/>
    <property type="match status" value="1"/>
</dbReference>
<protein>
    <submittedName>
        <fullName evidence="9">Dihydrolipoamide dehydrogenase</fullName>
        <ecNumber evidence="9">1.8.1.4</ecNumber>
    </submittedName>
</protein>
<dbReference type="Gene3D" id="3.30.390.30">
    <property type="match status" value="1"/>
</dbReference>
<dbReference type="GO" id="GO:0004148">
    <property type="term" value="F:dihydrolipoyl dehydrogenase (NADH) activity"/>
    <property type="evidence" value="ECO:0007669"/>
    <property type="project" value="UniProtKB-EC"/>
</dbReference>
<name>A0AAJ1TY86_9HYPH</name>
<dbReference type="PIRSF" id="PIRSF000350">
    <property type="entry name" value="Mercury_reductase_MerA"/>
    <property type="match status" value="1"/>
</dbReference>
<reference evidence="9" key="1">
    <citation type="submission" date="2023-07" db="EMBL/GenBank/DDBJ databases">
        <title>Genomic Encyclopedia of Type Strains, Phase IV (KMG-IV): sequencing the most valuable type-strain genomes for metagenomic binning, comparative biology and taxonomic classification.</title>
        <authorList>
            <person name="Goeker M."/>
        </authorList>
    </citation>
    <scope>NUCLEOTIDE SEQUENCE</scope>
    <source>
        <strain evidence="9">DSM 19569</strain>
    </source>
</reference>
<evidence type="ECO:0000256" key="1">
    <source>
        <dbReference type="ARBA" id="ARBA00007532"/>
    </source>
</evidence>
<dbReference type="PANTHER" id="PTHR43014:SF4">
    <property type="entry name" value="PYRIDINE NUCLEOTIDE-DISULFIDE OXIDOREDUCTASE RCLA-RELATED"/>
    <property type="match status" value="1"/>
</dbReference>
<keyword evidence="5" id="KW-0520">NAD</keyword>
<dbReference type="InterPro" id="IPR004099">
    <property type="entry name" value="Pyr_nucl-diS_OxRdtase_dimer"/>
</dbReference>
<feature type="domain" description="Pyridine nucleotide-disulphide oxidoreductase dimerisation" evidence="7">
    <location>
        <begin position="351"/>
        <end position="453"/>
    </location>
</feature>
<dbReference type="Gene3D" id="3.50.50.60">
    <property type="entry name" value="FAD/NAD(P)-binding domain"/>
    <property type="match status" value="2"/>
</dbReference>
<proteinExistence type="inferred from homology"/>
<feature type="binding site" evidence="5">
    <location>
        <position position="310"/>
    </location>
    <ligand>
        <name>FAD</name>
        <dbReference type="ChEBI" id="CHEBI:57692"/>
    </ligand>
</feature>
<dbReference type="PRINTS" id="PR00368">
    <property type="entry name" value="FADPNR"/>
</dbReference>
<feature type="disulfide bond" description="Redox-active" evidence="6">
    <location>
        <begin position="43"/>
        <end position="48"/>
    </location>
</feature>
<evidence type="ECO:0000256" key="4">
    <source>
        <dbReference type="PIRSR" id="PIRSR000350-2"/>
    </source>
</evidence>
<dbReference type="InterPro" id="IPR036188">
    <property type="entry name" value="FAD/NAD-bd_sf"/>
</dbReference>
<dbReference type="InterPro" id="IPR001100">
    <property type="entry name" value="Pyr_nuc-diS_OxRdtase"/>
</dbReference>
<gene>
    <name evidence="9" type="ORF">QO001_005887</name>
</gene>
<evidence type="ECO:0000259" key="8">
    <source>
        <dbReference type="Pfam" id="PF07992"/>
    </source>
</evidence>
<keyword evidence="5" id="KW-0547">Nucleotide-binding</keyword>
<dbReference type="Pfam" id="PF02852">
    <property type="entry name" value="Pyr_redox_dim"/>
    <property type="match status" value="1"/>
</dbReference>
<evidence type="ECO:0000256" key="2">
    <source>
        <dbReference type="ARBA" id="ARBA00022630"/>
    </source>
</evidence>
<dbReference type="Proteomes" id="UP001223420">
    <property type="component" value="Unassembled WGS sequence"/>
</dbReference>
<dbReference type="SUPFAM" id="SSF51905">
    <property type="entry name" value="FAD/NAD(P)-binding domain"/>
    <property type="match status" value="1"/>
</dbReference>
<sequence length="464" mass="47816">MNERSCDVAVIGAGTAGLAAYRAATEAGASAVLIERGPGGTTCARVGCMPSKLLIAAAKAAHAARNTDLFGIRVAGVVVDGRAVLERVRAERDRFVGGVLDGVNALPEAARIAGRARFADRGSLTVDDHTRITFRAAVIATGSSPTVPAPLRGLGDRLLTTDTLFEIPDLPDSLAVLGAGAVGIEIAQAMSRLGIRVTVIDAGDTVAGLSEPDLARQAAEIFRAELALHLGAKLDSATPDGDGVRFAWTDRDGRARETRADRVLAATGRAPNLGGLGLDVTGLRLGEGGMPEFDRRSLVCAGAPILIAGDADAWRPVLHEASRQGSIAGANAAALAAGRAVTSPEPWTRLTMVFTDPQVAAIGAPYAADAPGRVTGTVDFSTQGRARVDGANHGGLRIWADREGRLLGSEMLGPAVEHLAHLLAHAIGDGKSAAAVRDQPIYHPTVEEGFSTALSEITQSICQS</sequence>
<dbReference type="InterPro" id="IPR023753">
    <property type="entry name" value="FAD/NAD-binding_dom"/>
</dbReference>
<dbReference type="Pfam" id="PF07992">
    <property type="entry name" value="Pyr_redox_2"/>
    <property type="match status" value="1"/>
</dbReference>
<feature type="binding site" evidence="5">
    <location>
        <position position="52"/>
    </location>
    <ligand>
        <name>FAD</name>
        <dbReference type="ChEBI" id="CHEBI:57692"/>
    </ligand>
</feature>
<evidence type="ECO:0000256" key="6">
    <source>
        <dbReference type="PIRSR" id="PIRSR000350-4"/>
    </source>
</evidence>
<feature type="active site" description="Proton acceptor" evidence="4">
    <location>
        <position position="443"/>
    </location>
</feature>
<keyword evidence="3 5" id="KW-0274">FAD</keyword>
<dbReference type="EC" id="1.8.1.4" evidence="9"/>
<feature type="domain" description="FAD/NAD(P)-binding" evidence="8">
    <location>
        <begin position="7"/>
        <end position="325"/>
    </location>
</feature>
<keyword evidence="2" id="KW-0285">Flavoprotein</keyword>
<dbReference type="EMBL" id="JAUSWL010000019">
    <property type="protein sequence ID" value="MDQ0546934.1"/>
    <property type="molecule type" value="Genomic_DNA"/>
</dbReference>
<dbReference type="AlphaFoldDB" id="A0AAJ1TY86"/>
<dbReference type="RefSeq" id="WP_230367967.1">
    <property type="nucleotide sequence ID" value="NZ_JAJALK010000018.1"/>
</dbReference>
<dbReference type="PRINTS" id="PR00411">
    <property type="entry name" value="PNDRDTASEI"/>
</dbReference>
<organism evidence="9 10">
    <name type="scientific">Methylobacterium brachiatum</name>
    <dbReference type="NCBI Taxonomy" id="269660"/>
    <lineage>
        <taxon>Bacteria</taxon>
        <taxon>Pseudomonadati</taxon>
        <taxon>Pseudomonadota</taxon>
        <taxon>Alphaproteobacteria</taxon>
        <taxon>Hyphomicrobiales</taxon>
        <taxon>Methylobacteriaceae</taxon>
        <taxon>Methylobacterium</taxon>
    </lineage>
</organism>
<evidence type="ECO:0000259" key="7">
    <source>
        <dbReference type="Pfam" id="PF02852"/>
    </source>
</evidence>
<dbReference type="InterPro" id="IPR016156">
    <property type="entry name" value="FAD/NAD-linked_Rdtase_dimer_sf"/>
</dbReference>
<dbReference type="SUPFAM" id="SSF55424">
    <property type="entry name" value="FAD/NAD-linked reductases, dimerisation (C-terminal) domain"/>
    <property type="match status" value="1"/>
</dbReference>